<evidence type="ECO:0000256" key="1">
    <source>
        <dbReference type="ARBA" id="ARBA00008857"/>
    </source>
</evidence>
<keyword evidence="7" id="KW-1185">Reference proteome</keyword>
<comment type="caution">
    <text evidence="6">The sequence shown here is derived from an EMBL/GenBank/DDBJ whole genome shotgun (WGS) entry which is preliminary data.</text>
</comment>
<dbReference type="RefSeq" id="WP_377764470.1">
    <property type="nucleotide sequence ID" value="NZ_JBHRXY010000060.1"/>
</dbReference>
<dbReference type="SUPFAM" id="SSF56349">
    <property type="entry name" value="DNA breaking-rejoining enzymes"/>
    <property type="match status" value="1"/>
</dbReference>
<comment type="similarity">
    <text evidence="1">Belongs to the 'phage' integrase family.</text>
</comment>
<sequence>MINQQITLEQAIAVIRGSLSDSGLLAAVVGQPTPAPVREEQEAPAGVDPSIRAVADRLVAVQLRTGAANADTCAALQKCADLIAEATGVTDIREMRQHHVVALCAMLDRLPPSYRKSASEREMTLEQIAAKAEAEGRSDGLAVGTVNRILTNFSMLVKRADDEGLQIHPKLKPTSLRRKRTKKSRADRLAFTQDHIKSIFQSPVWQGCQNVARRHRPGPNIIKDGLFWLPLVAAYTGARREEIAGLDTKDLREVDGIWCLDIRENEHRGVKTDASTRLIPVHPHLLELGILDLRKNDGLLFDDMYRKTAGGPLGECIAYNWRRVLEERLPSSDLPKRCFHSFRHSVIDLLEGMDDVRDRTIKAIIGHTPDSITSKVYGSEATPAAMLKAIERLPRVF</sequence>
<dbReference type="PROSITE" id="PS51898">
    <property type="entry name" value="TYR_RECOMBINASE"/>
    <property type="match status" value="1"/>
</dbReference>
<feature type="domain" description="Tyr recombinase" evidence="5">
    <location>
        <begin position="186"/>
        <end position="391"/>
    </location>
</feature>
<reference evidence="7" key="1">
    <citation type="journal article" date="2019" name="Int. J. Syst. Evol. Microbiol.">
        <title>The Global Catalogue of Microorganisms (GCM) 10K type strain sequencing project: providing services to taxonomists for standard genome sequencing and annotation.</title>
        <authorList>
            <consortium name="The Broad Institute Genomics Platform"/>
            <consortium name="The Broad Institute Genome Sequencing Center for Infectious Disease"/>
            <person name="Wu L."/>
            <person name="Ma J."/>
        </authorList>
    </citation>
    <scope>NUCLEOTIDE SEQUENCE [LARGE SCALE GENOMIC DNA]</scope>
    <source>
        <strain evidence="7">KCTC 42473</strain>
    </source>
</reference>
<protein>
    <submittedName>
        <fullName evidence="6">Site-specific integrase</fullName>
    </submittedName>
</protein>
<dbReference type="Gene3D" id="1.10.443.10">
    <property type="entry name" value="Intergrase catalytic core"/>
    <property type="match status" value="1"/>
</dbReference>
<keyword evidence="4" id="KW-0233">DNA recombination</keyword>
<dbReference type="PANTHER" id="PTHR30349">
    <property type="entry name" value="PHAGE INTEGRASE-RELATED"/>
    <property type="match status" value="1"/>
</dbReference>
<evidence type="ECO:0000256" key="3">
    <source>
        <dbReference type="ARBA" id="ARBA00023125"/>
    </source>
</evidence>
<evidence type="ECO:0000256" key="4">
    <source>
        <dbReference type="ARBA" id="ARBA00023172"/>
    </source>
</evidence>
<dbReference type="CDD" id="cd01184">
    <property type="entry name" value="INT_C_like_1"/>
    <property type="match status" value="1"/>
</dbReference>
<dbReference type="InterPro" id="IPR013762">
    <property type="entry name" value="Integrase-like_cat_sf"/>
</dbReference>
<dbReference type="PANTHER" id="PTHR30349:SF41">
    <property type="entry name" value="INTEGRASE_RECOMBINASE PROTEIN MJ0367-RELATED"/>
    <property type="match status" value="1"/>
</dbReference>
<dbReference type="Proteomes" id="UP001595539">
    <property type="component" value="Unassembled WGS sequence"/>
</dbReference>
<dbReference type="InterPro" id="IPR002104">
    <property type="entry name" value="Integrase_catalytic"/>
</dbReference>
<name>A0ABV7UBM5_9RHOB</name>
<gene>
    <name evidence="6" type="ORF">ACFOM8_21615</name>
</gene>
<dbReference type="InterPro" id="IPR011010">
    <property type="entry name" value="DNA_brk_join_enz"/>
</dbReference>
<organism evidence="6 7">
    <name type="scientific">Paracoccus angustae</name>
    <dbReference type="NCBI Taxonomy" id="1671480"/>
    <lineage>
        <taxon>Bacteria</taxon>
        <taxon>Pseudomonadati</taxon>
        <taxon>Pseudomonadota</taxon>
        <taxon>Alphaproteobacteria</taxon>
        <taxon>Rhodobacterales</taxon>
        <taxon>Paracoccaceae</taxon>
        <taxon>Paracoccus</taxon>
    </lineage>
</organism>
<keyword evidence="3" id="KW-0238">DNA-binding</keyword>
<evidence type="ECO:0000256" key="2">
    <source>
        <dbReference type="ARBA" id="ARBA00022908"/>
    </source>
</evidence>
<evidence type="ECO:0000259" key="5">
    <source>
        <dbReference type="PROSITE" id="PS51898"/>
    </source>
</evidence>
<evidence type="ECO:0000313" key="7">
    <source>
        <dbReference type="Proteomes" id="UP001595539"/>
    </source>
</evidence>
<accession>A0ABV7UBM5</accession>
<keyword evidence="2" id="KW-0229">DNA integration</keyword>
<dbReference type="EMBL" id="JBHRXY010000060">
    <property type="protein sequence ID" value="MFC3632021.1"/>
    <property type="molecule type" value="Genomic_DNA"/>
</dbReference>
<evidence type="ECO:0000313" key="6">
    <source>
        <dbReference type="EMBL" id="MFC3632021.1"/>
    </source>
</evidence>
<proteinExistence type="inferred from homology"/>
<dbReference type="InterPro" id="IPR050090">
    <property type="entry name" value="Tyrosine_recombinase_XerCD"/>
</dbReference>